<evidence type="ECO:0000313" key="2">
    <source>
        <dbReference type="EMBL" id="PWN31139.1"/>
    </source>
</evidence>
<feature type="compositionally biased region" description="Polar residues" evidence="1">
    <location>
        <begin position="992"/>
        <end position="1015"/>
    </location>
</feature>
<feature type="region of interest" description="Disordered" evidence="1">
    <location>
        <begin position="1576"/>
        <end position="1610"/>
    </location>
</feature>
<organism evidence="2 3">
    <name type="scientific">Jaminaea rosea</name>
    <dbReference type="NCBI Taxonomy" id="1569628"/>
    <lineage>
        <taxon>Eukaryota</taxon>
        <taxon>Fungi</taxon>
        <taxon>Dikarya</taxon>
        <taxon>Basidiomycota</taxon>
        <taxon>Ustilaginomycotina</taxon>
        <taxon>Exobasidiomycetes</taxon>
        <taxon>Microstromatales</taxon>
        <taxon>Microstromatales incertae sedis</taxon>
        <taxon>Jaminaea</taxon>
    </lineage>
</organism>
<feature type="compositionally biased region" description="Low complexity" evidence="1">
    <location>
        <begin position="558"/>
        <end position="568"/>
    </location>
</feature>
<feature type="compositionally biased region" description="Low complexity" evidence="1">
    <location>
        <begin position="485"/>
        <end position="502"/>
    </location>
</feature>
<feature type="compositionally biased region" description="Polar residues" evidence="1">
    <location>
        <begin position="1672"/>
        <end position="1693"/>
    </location>
</feature>
<feature type="compositionally biased region" description="Low complexity" evidence="1">
    <location>
        <begin position="1638"/>
        <end position="1648"/>
    </location>
</feature>
<evidence type="ECO:0000256" key="1">
    <source>
        <dbReference type="SAM" id="MobiDB-lite"/>
    </source>
</evidence>
<feature type="compositionally biased region" description="Polar residues" evidence="1">
    <location>
        <begin position="1716"/>
        <end position="1726"/>
    </location>
</feature>
<feature type="compositionally biased region" description="Polar residues" evidence="1">
    <location>
        <begin position="1938"/>
        <end position="1953"/>
    </location>
</feature>
<feature type="compositionally biased region" description="Acidic residues" evidence="1">
    <location>
        <begin position="228"/>
        <end position="258"/>
    </location>
</feature>
<feature type="compositionally biased region" description="Acidic residues" evidence="1">
    <location>
        <begin position="341"/>
        <end position="372"/>
    </location>
</feature>
<evidence type="ECO:0000313" key="3">
    <source>
        <dbReference type="Proteomes" id="UP000245884"/>
    </source>
</evidence>
<proteinExistence type="predicted"/>
<feature type="region of interest" description="Disordered" evidence="1">
    <location>
        <begin position="632"/>
        <end position="651"/>
    </location>
</feature>
<feature type="compositionally biased region" description="Basic and acidic residues" evidence="1">
    <location>
        <begin position="805"/>
        <end position="822"/>
    </location>
</feature>
<feature type="compositionally biased region" description="Low complexity" evidence="1">
    <location>
        <begin position="45"/>
        <end position="59"/>
    </location>
</feature>
<feature type="compositionally biased region" description="Low complexity" evidence="1">
    <location>
        <begin position="292"/>
        <end position="303"/>
    </location>
</feature>
<feature type="region of interest" description="Disordered" evidence="1">
    <location>
        <begin position="1"/>
        <end position="60"/>
    </location>
</feature>
<feature type="region of interest" description="Disordered" evidence="1">
    <location>
        <begin position="1839"/>
        <end position="1976"/>
    </location>
</feature>
<dbReference type="EMBL" id="KZ819662">
    <property type="protein sequence ID" value="PWN31139.1"/>
    <property type="molecule type" value="Genomic_DNA"/>
</dbReference>
<accession>A0A316V0R6</accession>
<dbReference type="OrthoDB" id="3259825at2759"/>
<feature type="region of interest" description="Disordered" evidence="1">
    <location>
        <begin position="328"/>
        <end position="502"/>
    </location>
</feature>
<feature type="compositionally biased region" description="Polar residues" evidence="1">
    <location>
        <begin position="1877"/>
        <end position="1909"/>
    </location>
</feature>
<feature type="region of interest" description="Disordered" evidence="1">
    <location>
        <begin position="1495"/>
        <end position="1557"/>
    </location>
</feature>
<dbReference type="GeneID" id="37031348"/>
<dbReference type="RefSeq" id="XP_025365751.1">
    <property type="nucleotide sequence ID" value="XM_025509525.1"/>
</dbReference>
<feature type="compositionally biased region" description="Low complexity" evidence="1">
    <location>
        <begin position="1151"/>
        <end position="1189"/>
    </location>
</feature>
<feature type="compositionally biased region" description="Gly residues" evidence="1">
    <location>
        <begin position="1284"/>
        <end position="1293"/>
    </location>
</feature>
<feature type="region of interest" description="Disordered" evidence="1">
    <location>
        <begin position="187"/>
        <end position="303"/>
    </location>
</feature>
<feature type="compositionally biased region" description="Low complexity" evidence="1">
    <location>
        <begin position="1210"/>
        <end position="1226"/>
    </location>
</feature>
<feature type="compositionally biased region" description="Low complexity" evidence="1">
    <location>
        <begin position="190"/>
        <end position="204"/>
    </location>
</feature>
<feature type="compositionally biased region" description="Polar residues" evidence="1">
    <location>
        <begin position="1238"/>
        <end position="1249"/>
    </location>
</feature>
<feature type="compositionally biased region" description="Polar residues" evidence="1">
    <location>
        <begin position="1542"/>
        <end position="1553"/>
    </location>
</feature>
<gene>
    <name evidence="2" type="ORF">BDZ90DRAFT_36757</name>
</gene>
<feature type="region of interest" description="Disordered" evidence="1">
    <location>
        <begin position="747"/>
        <end position="897"/>
    </location>
</feature>
<feature type="compositionally biased region" description="Polar residues" evidence="1">
    <location>
        <begin position="840"/>
        <end position="866"/>
    </location>
</feature>
<feature type="compositionally biased region" description="Polar residues" evidence="1">
    <location>
        <begin position="1592"/>
        <end position="1604"/>
    </location>
</feature>
<feature type="region of interest" description="Disordered" evidence="1">
    <location>
        <begin position="1628"/>
        <end position="1729"/>
    </location>
</feature>
<feature type="region of interest" description="Disordered" evidence="1">
    <location>
        <begin position="959"/>
        <end position="1016"/>
    </location>
</feature>
<feature type="compositionally biased region" description="Low complexity" evidence="1">
    <location>
        <begin position="978"/>
        <end position="991"/>
    </location>
</feature>
<protein>
    <submittedName>
        <fullName evidence="2">Uncharacterized protein</fullName>
    </submittedName>
</protein>
<feature type="compositionally biased region" description="Polar residues" evidence="1">
    <location>
        <begin position="1400"/>
        <end position="1412"/>
    </location>
</feature>
<feature type="compositionally biased region" description="Low complexity" evidence="1">
    <location>
        <begin position="1456"/>
        <end position="1466"/>
    </location>
</feature>
<feature type="compositionally biased region" description="Basic residues" evidence="1">
    <location>
        <begin position="1"/>
        <end position="12"/>
    </location>
</feature>
<sequence length="1976" mass="206874">MLSNPFRRKARQPSKPGGIRIGLAQRNQQMKEQQQQQQRHENDNAASTSSSSSGALLSLPPESDYRTSLIMPHLTRRFTLLRAPDGTMVTPDAMRAQLRAQRARARATGQPGGNFLTEQEEDEIIDQMRQQTLFAQANGQDGDTNRDRFTVGSGSDGFGASYASSTGERSSAADRIGSLTESLGELKNVSSFPSSGSGSLFSGRSSERDNAYLRSLDKSKVASMASPIEEEEEEEEQQEEQQEEDEGTQEEEVELQYPEEERAVQDDVAVPGGFGDAQSQVAAQRSGAHLAPPTLQQPQRQSQLLSALSPEAFRRVSTALEEVIGIVSPGSLPRFGGAPGDDGDYEIDAISAEESDEEDGEDGGEDEMEDEEQSRGHSLAGENLFAEGMATRSNRGDEADDEVSDESHLLRGLTSRGKEASDSDGESFRSAKEETATSVAIHEDVQRTPQLEQTPRPEVMTTPRVQGAANSAPRRPVQPSSAGNASLAASTPPSSSSGTSASVISAGNIAARSQRYFPSAGGGIKTTLPLEYASGFRNSPSTPAGSTSDRAPLVNDGSLAAASSALAATTNTPSQGFSSIVRRQPPPANVDTQRAINASQEDVLSPTTGGLFPQPPTHDPILAQRWRQTYGQPSLASPSDVGSIGGGSESNISDFERQFEQEPEVDDVWAKVARNMGTEEGDAAASGSRGLGAGQTSSLVPTMDEYRPVSHMPPAEAASQFNGDTVNQLAEIQANLVRSVSQRHGMGPIGPIAPPIPLPASHPNAIPPPMSPERPAQTATVQPLSPERPAQSALVQPLSPVSPVKLEKARERARQIAAERVRGGSISGSTPSSPSRGPTAQVTSSEDSAWPASQSARMSHSNSQRSFKGREVMYDVTSSHRPTSPPPGRTSGGLPTIQDLNILNGIQPDSVSYSMSLEQALDKAANFESFSDGHSRAAGGSTSHDYGGLFAPAIEEDDAEGGYDDESYPSMQQGHPYASAGGNANASAAANMSSPHSAQSVWSDSRSPRQGQGFTPNLVDDVAAQAQAATAALKGPHSGDGGPHLLPRRSRILSKRKAKRNPGKFIGAPELLTTSQYMGHAQPIPEPTVNKKSPRSQTADAATQRRPPFRQASDYRNDPKTMPATLLHMRRSSSFGHRGRLDTPSSRAEEWSSPTSAAPASTAAAWTPPASRTLREPPASAPASAPAPAGNLVAPGTPASIKSSGGGSAAGTLPASSSNGSLSRLMSRMRVRKPTEEGSPSVTQQSPSLSAADHSATGSAMLPDRGTPMRGPSPFGIGESAGPAGRGAGGAGGLSTDSTLPESGAAGRLTGMMPSPIVDRSETSALGHWSGPSAPLANEDSWRTSSTADHSLAANESGGSKGLLGSPAAIQEDNFGGFAPAWKQPQQQQAQLQASSAPQNRVSTATSGSLPTSDPPANGSIAPAVASSSARNTIIRRTLIFPNEAAANEEQRRRLSVASSVAPSVASRRKSRPNKAGEFDDDEANASYAALIAGGSGAGNEASRPSSQIRRSEDNAGGANRATMRMSRASKFGAASLRPPSFANSTRRVSTATGGADGGSYAGSLYDMYIGPSGAAGDEDRDGASLYDGSRPGSSAFNHAQVPTGSHIEVTERADGSVVWQIIAGLGKGEGERRSGEEGATAAAPPGGHTRGNSDASQFSFLNRPPRDSYADASNGSLLPQATGHSTYQQQGRPSVEEGGRTFTGLLRDGEDDSRSLFQRQRTESNVAAAMRQRKQGYKGGEEGMPDLPLAPWQAAQQQGDEAQPRLSSEDARLAAAQSAFNLRLADQALDTRVVYTNDVELEQLLESLARQHEDGGKFLFDPKQYYAVKRRLLEEGGGTVGGEGAEQPGAQLRTSDVGAGMRPISRAYREEEDDPTGQQGRDSFLSPSSPDGSGLNSKSTSATTSLLRQSDAGRRRVEDEIMNLLGQSGHAERGSAVPSTNTSASARSTVPSPSLAGGQATTRGSADGVWAGVQS</sequence>
<feature type="compositionally biased region" description="Pro residues" evidence="1">
    <location>
        <begin position="751"/>
        <end position="772"/>
    </location>
</feature>
<feature type="compositionally biased region" description="Basic and acidic residues" evidence="1">
    <location>
        <begin position="416"/>
        <end position="446"/>
    </location>
</feature>
<feature type="compositionally biased region" description="Polar residues" evidence="1">
    <location>
        <begin position="536"/>
        <end position="549"/>
    </location>
</feature>
<feature type="compositionally biased region" description="Polar residues" evidence="1">
    <location>
        <begin position="569"/>
        <end position="578"/>
    </location>
</feature>
<name>A0A316V0R6_9BASI</name>
<feature type="compositionally biased region" description="Polar residues" evidence="1">
    <location>
        <begin position="1651"/>
        <end position="1661"/>
    </location>
</feature>
<dbReference type="STRING" id="1569628.A0A316V0R6"/>
<feature type="region of interest" description="Disordered" evidence="1">
    <location>
        <begin position="1080"/>
        <end position="1428"/>
    </location>
</feature>
<feature type="region of interest" description="Disordered" evidence="1">
    <location>
        <begin position="136"/>
        <end position="155"/>
    </location>
</feature>
<feature type="compositionally biased region" description="Low complexity" evidence="1">
    <location>
        <begin position="1379"/>
        <end position="1399"/>
    </location>
</feature>
<keyword evidence="3" id="KW-1185">Reference proteome</keyword>
<feature type="compositionally biased region" description="Low complexity" evidence="1">
    <location>
        <begin position="823"/>
        <end position="839"/>
    </location>
</feature>
<feature type="region of interest" description="Disordered" evidence="1">
    <location>
        <begin position="533"/>
        <end position="590"/>
    </location>
</feature>
<feature type="compositionally biased region" description="Basic and acidic residues" evidence="1">
    <location>
        <begin position="205"/>
        <end position="220"/>
    </location>
</feature>
<feature type="compositionally biased region" description="Low complexity" evidence="1">
    <location>
        <begin position="25"/>
        <end position="37"/>
    </location>
</feature>
<dbReference type="Proteomes" id="UP000245884">
    <property type="component" value="Unassembled WGS sequence"/>
</dbReference>
<feature type="region of interest" description="Disordered" evidence="1">
    <location>
        <begin position="1447"/>
        <end position="1483"/>
    </location>
</feature>
<reference evidence="2 3" key="1">
    <citation type="journal article" date="2018" name="Mol. Biol. Evol.">
        <title>Broad Genomic Sampling Reveals a Smut Pathogenic Ancestry of the Fungal Clade Ustilaginomycotina.</title>
        <authorList>
            <person name="Kijpornyongpan T."/>
            <person name="Mondo S.J."/>
            <person name="Barry K."/>
            <person name="Sandor L."/>
            <person name="Lee J."/>
            <person name="Lipzen A."/>
            <person name="Pangilinan J."/>
            <person name="LaButti K."/>
            <person name="Hainaut M."/>
            <person name="Henrissat B."/>
            <person name="Grigoriev I.V."/>
            <person name="Spatafora J.W."/>
            <person name="Aime M.C."/>
        </authorList>
    </citation>
    <scope>NUCLEOTIDE SEQUENCE [LARGE SCALE GENOMIC DNA]</scope>
    <source>
        <strain evidence="2 3">MCA 5214</strain>
    </source>
</reference>